<organism evidence="7 8">
    <name type="scientific">Thalassospira povalilytica</name>
    <dbReference type="NCBI Taxonomy" id="732237"/>
    <lineage>
        <taxon>Bacteria</taxon>
        <taxon>Pseudomonadati</taxon>
        <taxon>Pseudomonadota</taxon>
        <taxon>Alphaproteobacteria</taxon>
        <taxon>Rhodospirillales</taxon>
        <taxon>Thalassospiraceae</taxon>
        <taxon>Thalassospira</taxon>
    </lineage>
</organism>
<accession>A0A8I1M876</accession>
<dbReference type="GO" id="GO:0003735">
    <property type="term" value="F:structural constituent of ribosome"/>
    <property type="evidence" value="ECO:0007669"/>
    <property type="project" value="InterPro"/>
</dbReference>
<evidence type="ECO:0000313" key="8">
    <source>
        <dbReference type="Proteomes" id="UP000664405"/>
    </source>
</evidence>
<sequence length="156" mass="17726">MMKTFTATPSDIERKWFVVDAEDVVLGRLAAVVANRLRGKHKAMFTPHMDCGDHIVIVNAEKVKLTGRKLQNKKFYWHTGYPGGIKERTMDKLLNGEHPERVIIKAVERMMSRGPLRSQVLSKLHVYAGTEHPHEAQKPEVLDVAAMNEKNKRSGK</sequence>
<evidence type="ECO:0000256" key="3">
    <source>
        <dbReference type="ARBA" id="ARBA00022980"/>
    </source>
</evidence>
<dbReference type="NCBIfam" id="TIGR01066">
    <property type="entry name" value="rplM_bact"/>
    <property type="match status" value="1"/>
</dbReference>
<dbReference type="PIRSF" id="PIRSF002181">
    <property type="entry name" value="Ribosomal_L13"/>
    <property type="match status" value="1"/>
</dbReference>
<dbReference type="PANTHER" id="PTHR11545">
    <property type="entry name" value="RIBOSOMAL PROTEIN L13"/>
    <property type="match status" value="1"/>
</dbReference>
<evidence type="ECO:0000256" key="2">
    <source>
        <dbReference type="ARBA" id="ARBA00011838"/>
    </source>
</evidence>
<comment type="function">
    <text evidence="6">This protein is one of the early assembly proteins of the 50S ribosomal subunit, although it is not seen to bind rRNA by itself. It is important during the early stages of 50S assembly.</text>
</comment>
<gene>
    <name evidence="6 7" type="primary">rplM</name>
    <name evidence="7" type="ORF">JF547_10805</name>
</gene>
<dbReference type="PANTHER" id="PTHR11545:SF2">
    <property type="entry name" value="LARGE RIBOSOMAL SUBUNIT PROTEIN UL13M"/>
    <property type="match status" value="1"/>
</dbReference>
<proteinExistence type="inferred from homology"/>
<dbReference type="GO" id="GO:0022625">
    <property type="term" value="C:cytosolic large ribosomal subunit"/>
    <property type="evidence" value="ECO:0007669"/>
    <property type="project" value="TreeGrafter"/>
</dbReference>
<protein>
    <recommendedName>
        <fullName evidence="5 6">Large ribosomal subunit protein uL13</fullName>
    </recommendedName>
</protein>
<dbReference type="Gene3D" id="3.90.1180.10">
    <property type="entry name" value="Ribosomal protein L13"/>
    <property type="match status" value="1"/>
</dbReference>
<dbReference type="Pfam" id="PF00572">
    <property type="entry name" value="Ribosomal_L13"/>
    <property type="match status" value="1"/>
</dbReference>
<evidence type="ECO:0000256" key="1">
    <source>
        <dbReference type="ARBA" id="ARBA00006227"/>
    </source>
</evidence>
<evidence type="ECO:0000256" key="5">
    <source>
        <dbReference type="ARBA" id="ARBA00035201"/>
    </source>
</evidence>
<dbReference type="HAMAP" id="MF_01366">
    <property type="entry name" value="Ribosomal_uL13"/>
    <property type="match status" value="1"/>
</dbReference>
<dbReference type="GO" id="GO:0017148">
    <property type="term" value="P:negative regulation of translation"/>
    <property type="evidence" value="ECO:0007669"/>
    <property type="project" value="TreeGrafter"/>
</dbReference>
<comment type="caution">
    <text evidence="7">The sequence shown here is derived from an EMBL/GenBank/DDBJ whole genome shotgun (WGS) entry which is preliminary data.</text>
</comment>
<evidence type="ECO:0000313" key="7">
    <source>
        <dbReference type="EMBL" id="MBN8196951.1"/>
    </source>
</evidence>
<dbReference type="CDD" id="cd00392">
    <property type="entry name" value="Ribosomal_L13"/>
    <property type="match status" value="1"/>
</dbReference>
<reference evidence="7" key="1">
    <citation type="submission" date="2020-12" db="EMBL/GenBank/DDBJ databases">
        <title>Oil enriched cultivation method for isolating marine PHA-producing bacteria.</title>
        <authorList>
            <person name="Zheng W."/>
            <person name="Yu S."/>
            <person name="Huang Y."/>
        </authorList>
    </citation>
    <scope>NUCLEOTIDE SEQUENCE</scope>
    <source>
        <strain evidence="7">SY-2-3</strain>
    </source>
</reference>
<name>A0A8I1M876_9PROT</name>
<dbReference type="AlphaFoldDB" id="A0A8I1M876"/>
<dbReference type="FunFam" id="3.90.1180.10:FF:000001">
    <property type="entry name" value="50S ribosomal protein L13"/>
    <property type="match status" value="1"/>
</dbReference>
<evidence type="ECO:0000256" key="4">
    <source>
        <dbReference type="ARBA" id="ARBA00023274"/>
    </source>
</evidence>
<dbReference type="Proteomes" id="UP000664405">
    <property type="component" value="Unassembled WGS sequence"/>
</dbReference>
<dbReference type="InterPro" id="IPR005822">
    <property type="entry name" value="Ribosomal_uL13"/>
</dbReference>
<dbReference type="InterPro" id="IPR036899">
    <property type="entry name" value="Ribosomal_uL13_sf"/>
</dbReference>
<dbReference type="GO" id="GO:0006412">
    <property type="term" value="P:translation"/>
    <property type="evidence" value="ECO:0007669"/>
    <property type="project" value="UniProtKB-UniRule"/>
</dbReference>
<comment type="subunit">
    <text evidence="2 6">Part of the 50S ribosomal subunit.</text>
</comment>
<evidence type="ECO:0000256" key="6">
    <source>
        <dbReference type="HAMAP-Rule" id="MF_01366"/>
    </source>
</evidence>
<keyword evidence="4 6" id="KW-0687">Ribonucleoprotein</keyword>
<dbReference type="InterPro" id="IPR005823">
    <property type="entry name" value="Ribosomal_uL13_bac-type"/>
</dbReference>
<dbReference type="SUPFAM" id="SSF52161">
    <property type="entry name" value="Ribosomal protein L13"/>
    <property type="match status" value="1"/>
</dbReference>
<keyword evidence="3 6" id="KW-0689">Ribosomal protein</keyword>
<comment type="similarity">
    <text evidence="1 6">Belongs to the universal ribosomal protein uL13 family.</text>
</comment>
<dbReference type="EMBL" id="JAEKJW010000002">
    <property type="protein sequence ID" value="MBN8196951.1"/>
    <property type="molecule type" value="Genomic_DNA"/>
</dbReference>
<dbReference type="GO" id="GO:0003729">
    <property type="term" value="F:mRNA binding"/>
    <property type="evidence" value="ECO:0007669"/>
    <property type="project" value="UniProtKB-ARBA"/>
</dbReference>